<proteinExistence type="predicted"/>
<reference evidence="2 3" key="1">
    <citation type="journal article" date="2019" name="Sci. Data">
        <title>Hybrid genome assembly and annotation of Danionella translucida.</title>
        <authorList>
            <person name="Kadobianskyi M."/>
            <person name="Schulze L."/>
            <person name="Schuelke M."/>
            <person name="Judkewitz B."/>
        </authorList>
    </citation>
    <scope>NUCLEOTIDE SEQUENCE [LARGE SCALE GENOMIC DNA]</scope>
    <source>
        <strain evidence="2 3">Bolton</strain>
    </source>
</reference>
<comment type="caution">
    <text evidence="2">The sequence shown here is derived from an EMBL/GenBank/DDBJ whole genome shotgun (WGS) entry which is preliminary data.</text>
</comment>
<gene>
    <name evidence="2" type="ORF">DNTS_028686</name>
</gene>
<organism evidence="2 3">
    <name type="scientific">Danionella cerebrum</name>
    <dbReference type="NCBI Taxonomy" id="2873325"/>
    <lineage>
        <taxon>Eukaryota</taxon>
        <taxon>Metazoa</taxon>
        <taxon>Chordata</taxon>
        <taxon>Craniata</taxon>
        <taxon>Vertebrata</taxon>
        <taxon>Euteleostomi</taxon>
        <taxon>Actinopterygii</taxon>
        <taxon>Neopterygii</taxon>
        <taxon>Teleostei</taxon>
        <taxon>Ostariophysi</taxon>
        <taxon>Cypriniformes</taxon>
        <taxon>Danionidae</taxon>
        <taxon>Danioninae</taxon>
        <taxon>Danionella</taxon>
    </lineage>
</organism>
<feature type="non-terminal residue" evidence="2">
    <location>
        <position position="280"/>
    </location>
</feature>
<dbReference type="Proteomes" id="UP000316079">
    <property type="component" value="Unassembled WGS sequence"/>
</dbReference>
<sequence length="280" mass="31738">KELKAKLAQYPGPEELTQCVTWEVMQAALISERPKIQEDLRETLGTASNNKPVQTLNCGSPGTEAGFEGTVDEDLSRQVSQLHPSDGCLNAVTGRRLSRVSIGAEHYPETVEALTEVGKLRDKHESLDTRVTFLEANKADQSQLQHLHAVLTALEEKRIPDYVPEQLNNLKTLVDRLLEDKKELVEQHKGEFLETAFFKQRVEEAVLRVEVESVLMEMRTDLVCEGSDRDLPRDDSQIQQLNQQTAQIRTAVLKLDKKVQGLMKAKQQKDHKVHERAEER</sequence>
<feature type="region of interest" description="Disordered" evidence="1">
    <location>
        <begin position="45"/>
        <end position="66"/>
    </location>
</feature>
<name>A0A553RLK2_9TELE</name>
<dbReference type="STRING" id="623744.A0A553RLK2"/>
<dbReference type="EMBL" id="SRMA01016125">
    <property type="protein sequence ID" value="TRZ03046.1"/>
    <property type="molecule type" value="Genomic_DNA"/>
</dbReference>
<feature type="compositionally biased region" description="Polar residues" evidence="1">
    <location>
        <begin position="45"/>
        <end position="60"/>
    </location>
</feature>
<dbReference type="OrthoDB" id="5981048at2759"/>
<dbReference type="AlphaFoldDB" id="A0A553RLK2"/>
<protein>
    <submittedName>
        <fullName evidence="2">Uncharacterized protein</fullName>
    </submittedName>
</protein>
<evidence type="ECO:0000313" key="3">
    <source>
        <dbReference type="Proteomes" id="UP000316079"/>
    </source>
</evidence>
<feature type="non-terminal residue" evidence="2">
    <location>
        <position position="1"/>
    </location>
</feature>
<accession>A0A553RLK2</accession>
<evidence type="ECO:0000313" key="2">
    <source>
        <dbReference type="EMBL" id="TRZ03046.1"/>
    </source>
</evidence>
<evidence type="ECO:0000256" key="1">
    <source>
        <dbReference type="SAM" id="MobiDB-lite"/>
    </source>
</evidence>
<keyword evidence="3" id="KW-1185">Reference proteome</keyword>